<evidence type="ECO:0000313" key="1">
    <source>
        <dbReference type="EMBL" id="PWU66566.1"/>
    </source>
</evidence>
<name>A0A317KTC0_9BACI</name>
<dbReference type="EMBL" id="QGTD01000021">
    <property type="protein sequence ID" value="PWU66566.1"/>
    <property type="molecule type" value="Genomic_DNA"/>
</dbReference>
<reference evidence="1 2" key="1">
    <citation type="submission" date="2018-05" db="EMBL/GenBank/DDBJ databases">
        <title>Genomic analysis of Gracilibacillus dipsosauri DD1 reveals novel features of a salt-tolerant amylase.</title>
        <authorList>
            <person name="Deutch C.E."/>
            <person name="Yang S."/>
        </authorList>
    </citation>
    <scope>NUCLEOTIDE SEQUENCE [LARGE SCALE GENOMIC DNA]</scope>
    <source>
        <strain evidence="1 2">DD1</strain>
    </source>
</reference>
<dbReference type="RefSeq" id="WP_109985701.1">
    <property type="nucleotide sequence ID" value="NZ_QGTD01000021.1"/>
</dbReference>
<dbReference type="AlphaFoldDB" id="A0A317KTC0"/>
<dbReference type="InterPro" id="IPR036955">
    <property type="entry name" value="AP2/ERF_dom_sf"/>
</dbReference>
<dbReference type="GO" id="GO:0003677">
    <property type="term" value="F:DNA binding"/>
    <property type="evidence" value="ECO:0007669"/>
    <property type="project" value="InterPro"/>
</dbReference>
<dbReference type="OrthoDB" id="552713at2"/>
<evidence type="ECO:0000313" key="2">
    <source>
        <dbReference type="Proteomes" id="UP000245624"/>
    </source>
</evidence>
<dbReference type="InterPro" id="IPR016177">
    <property type="entry name" value="DNA-bd_dom_sf"/>
</dbReference>
<keyword evidence="2" id="KW-1185">Reference proteome</keyword>
<gene>
    <name evidence="1" type="ORF">DLJ74_19275</name>
</gene>
<dbReference type="Proteomes" id="UP000245624">
    <property type="component" value="Unassembled WGS sequence"/>
</dbReference>
<comment type="caution">
    <text evidence="1">The sequence shown here is derived from an EMBL/GenBank/DDBJ whole genome shotgun (WGS) entry which is preliminary data.</text>
</comment>
<dbReference type="GO" id="GO:0003700">
    <property type="term" value="F:DNA-binding transcription factor activity"/>
    <property type="evidence" value="ECO:0007669"/>
    <property type="project" value="InterPro"/>
</dbReference>
<dbReference type="SUPFAM" id="SSF54171">
    <property type="entry name" value="DNA-binding domain"/>
    <property type="match status" value="1"/>
</dbReference>
<protein>
    <submittedName>
        <fullName evidence="1">AP2 domain-containing protein</fullName>
    </submittedName>
</protein>
<organism evidence="1 2">
    <name type="scientific">Gracilibacillus dipsosauri</name>
    <dbReference type="NCBI Taxonomy" id="178340"/>
    <lineage>
        <taxon>Bacteria</taxon>
        <taxon>Bacillati</taxon>
        <taxon>Bacillota</taxon>
        <taxon>Bacilli</taxon>
        <taxon>Bacillales</taxon>
        <taxon>Bacillaceae</taxon>
        <taxon>Gracilibacillus</taxon>
    </lineage>
</organism>
<proteinExistence type="predicted"/>
<dbReference type="Gene3D" id="3.30.730.10">
    <property type="entry name" value="AP2/ERF domain"/>
    <property type="match status" value="1"/>
</dbReference>
<accession>A0A317KTC0</accession>
<sequence length="212" mass="24795">MIGKIFNRLTVLKESGRTKEGSIIYLCKCICGNESFVRSTDLRLERTKSCGCLSKEELISQNFVHGRSRTTEYTIWESMIQRCTNPKHKQYINYGGRGIKVCERWRSSFTCFYEDMGNRPSKKHTIDRINNNGDYEPNNCRWATSKMQAINKRKSKRNTSGVTGVTWHKNKNKWQAQIRINGKNIYLGLYEDKEDAIKARSEAQLERLKQYD</sequence>